<name>A0A8J7H154_9FIRM</name>
<dbReference type="Proteomes" id="UP000623269">
    <property type="component" value="Unassembled WGS sequence"/>
</dbReference>
<gene>
    <name evidence="2" type="ORF">I5677_02435</name>
</gene>
<sequence>MIEGNKVIIRQLELGDEDFLHKWRNDAKGNLYCGFQYGFLLSKEAFRLELKDQIENRQVFTKDKLFIICKKEDLTPIGDISYRNWDHRNRSAEFGIEIGEVDERSKGYGFDALYHFIDYMFNSLNLHRIELTTFADNLKAQKLYDRLGFKTIGIMREASFDSRTASYMNILYMDLLRREWDEIKANMVNN</sequence>
<dbReference type="SUPFAM" id="SSF55729">
    <property type="entry name" value="Acyl-CoA N-acyltransferases (Nat)"/>
    <property type="match status" value="1"/>
</dbReference>
<accession>A0A8J7H154</accession>
<comment type="caution">
    <text evidence="2">The sequence shown here is derived from an EMBL/GenBank/DDBJ whole genome shotgun (WGS) entry which is preliminary data.</text>
</comment>
<dbReference type="Gene3D" id="3.40.630.30">
    <property type="match status" value="1"/>
</dbReference>
<dbReference type="PANTHER" id="PTHR43415:SF3">
    <property type="entry name" value="GNAT-FAMILY ACETYLTRANSFERASE"/>
    <property type="match status" value="1"/>
</dbReference>
<dbReference type="InterPro" id="IPR016181">
    <property type="entry name" value="Acyl_CoA_acyltransferase"/>
</dbReference>
<reference evidence="2" key="1">
    <citation type="submission" date="2020-12" db="EMBL/GenBank/DDBJ databases">
        <title>M. sibirica DSM 26468T genome.</title>
        <authorList>
            <person name="Thieme N."/>
            <person name="Rettenmaier R."/>
            <person name="Zverlov V."/>
            <person name="Liebl W."/>
        </authorList>
    </citation>
    <scope>NUCLEOTIDE SEQUENCE</scope>
    <source>
        <strain evidence="2">DSM 26468</strain>
    </source>
</reference>
<keyword evidence="3" id="KW-1185">Reference proteome</keyword>
<dbReference type="PROSITE" id="PS51186">
    <property type="entry name" value="GNAT"/>
    <property type="match status" value="1"/>
</dbReference>
<dbReference type="Pfam" id="PF13302">
    <property type="entry name" value="Acetyltransf_3"/>
    <property type="match status" value="1"/>
</dbReference>
<evidence type="ECO:0000313" key="2">
    <source>
        <dbReference type="EMBL" id="MBH1939750.1"/>
    </source>
</evidence>
<evidence type="ECO:0000313" key="3">
    <source>
        <dbReference type="Proteomes" id="UP000623269"/>
    </source>
</evidence>
<dbReference type="InterPro" id="IPR000182">
    <property type="entry name" value="GNAT_dom"/>
</dbReference>
<organism evidence="2 3">
    <name type="scientific">Mobilitalea sibirica</name>
    <dbReference type="NCBI Taxonomy" id="1462919"/>
    <lineage>
        <taxon>Bacteria</taxon>
        <taxon>Bacillati</taxon>
        <taxon>Bacillota</taxon>
        <taxon>Clostridia</taxon>
        <taxon>Lachnospirales</taxon>
        <taxon>Lachnospiraceae</taxon>
        <taxon>Mobilitalea</taxon>
    </lineage>
</organism>
<dbReference type="RefSeq" id="WP_197659982.1">
    <property type="nucleotide sequence ID" value="NZ_JAEAGR010000002.1"/>
</dbReference>
<evidence type="ECO:0000259" key="1">
    <source>
        <dbReference type="PROSITE" id="PS51186"/>
    </source>
</evidence>
<protein>
    <submittedName>
        <fullName evidence="2">GNAT family N-acetyltransferase</fullName>
    </submittedName>
</protein>
<dbReference type="PANTHER" id="PTHR43415">
    <property type="entry name" value="SPERMIDINE N(1)-ACETYLTRANSFERASE"/>
    <property type="match status" value="1"/>
</dbReference>
<dbReference type="AlphaFoldDB" id="A0A8J7H154"/>
<dbReference type="EMBL" id="JAEAGR010000002">
    <property type="protein sequence ID" value="MBH1939750.1"/>
    <property type="molecule type" value="Genomic_DNA"/>
</dbReference>
<proteinExistence type="predicted"/>
<feature type="domain" description="N-acetyltransferase" evidence="1">
    <location>
        <begin position="7"/>
        <end position="174"/>
    </location>
</feature>
<dbReference type="GO" id="GO:0016747">
    <property type="term" value="F:acyltransferase activity, transferring groups other than amino-acyl groups"/>
    <property type="evidence" value="ECO:0007669"/>
    <property type="project" value="InterPro"/>
</dbReference>